<sequence>IPAAQSSVNAIIFLAPISTFDQALVEDPHVNRLEDSLLLWNSIVSNKLLRNVNIILFLNKCDLLQAKLDAGVRLNQHMISYGDRLNDTTLFQVVLLYFRNKFSALHQSHTPNRERELYIHLTSVTDIQRTHAII</sequence>
<evidence type="ECO:0000313" key="2">
    <source>
        <dbReference type="Proteomes" id="UP000886501"/>
    </source>
</evidence>
<accession>A0ACB6YX44</accession>
<dbReference type="Proteomes" id="UP000886501">
    <property type="component" value="Unassembled WGS sequence"/>
</dbReference>
<reference evidence="1" key="2">
    <citation type="journal article" date="2020" name="Nat. Commun.">
        <title>Large-scale genome sequencing of mycorrhizal fungi provides insights into the early evolution of symbiotic traits.</title>
        <authorList>
            <person name="Miyauchi S."/>
            <person name="Kiss E."/>
            <person name="Kuo A."/>
            <person name="Drula E."/>
            <person name="Kohler A."/>
            <person name="Sanchez-Garcia M."/>
            <person name="Morin E."/>
            <person name="Andreopoulos B."/>
            <person name="Barry K.W."/>
            <person name="Bonito G."/>
            <person name="Buee M."/>
            <person name="Carver A."/>
            <person name="Chen C."/>
            <person name="Cichocki N."/>
            <person name="Clum A."/>
            <person name="Culley D."/>
            <person name="Crous P.W."/>
            <person name="Fauchery L."/>
            <person name="Girlanda M."/>
            <person name="Hayes R.D."/>
            <person name="Keri Z."/>
            <person name="LaButti K."/>
            <person name="Lipzen A."/>
            <person name="Lombard V."/>
            <person name="Magnuson J."/>
            <person name="Maillard F."/>
            <person name="Murat C."/>
            <person name="Nolan M."/>
            <person name="Ohm R.A."/>
            <person name="Pangilinan J."/>
            <person name="Pereira M.F."/>
            <person name="Perotto S."/>
            <person name="Peter M."/>
            <person name="Pfister S."/>
            <person name="Riley R."/>
            <person name="Sitrit Y."/>
            <person name="Stielow J.B."/>
            <person name="Szollosi G."/>
            <person name="Zifcakova L."/>
            <person name="Stursova M."/>
            <person name="Spatafora J.W."/>
            <person name="Tedersoo L."/>
            <person name="Vaario L.M."/>
            <person name="Yamada A."/>
            <person name="Yan M."/>
            <person name="Wang P."/>
            <person name="Xu J."/>
            <person name="Bruns T."/>
            <person name="Baldrian P."/>
            <person name="Vilgalys R."/>
            <person name="Dunand C."/>
            <person name="Henrissat B."/>
            <person name="Grigoriev I.V."/>
            <person name="Hibbett D."/>
            <person name="Nagy L.G."/>
            <person name="Martin F.M."/>
        </authorList>
    </citation>
    <scope>NUCLEOTIDE SEQUENCE</scope>
    <source>
        <strain evidence="1">P2</strain>
    </source>
</reference>
<comment type="caution">
    <text evidence="1">The sequence shown here is derived from an EMBL/GenBank/DDBJ whole genome shotgun (WGS) entry which is preliminary data.</text>
</comment>
<feature type="non-terminal residue" evidence="1">
    <location>
        <position position="134"/>
    </location>
</feature>
<organism evidence="1 2">
    <name type="scientific">Thelephora ganbajun</name>
    <name type="common">Ganba fungus</name>
    <dbReference type="NCBI Taxonomy" id="370292"/>
    <lineage>
        <taxon>Eukaryota</taxon>
        <taxon>Fungi</taxon>
        <taxon>Dikarya</taxon>
        <taxon>Basidiomycota</taxon>
        <taxon>Agaricomycotina</taxon>
        <taxon>Agaricomycetes</taxon>
        <taxon>Thelephorales</taxon>
        <taxon>Thelephoraceae</taxon>
        <taxon>Thelephora</taxon>
    </lineage>
</organism>
<evidence type="ECO:0000313" key="1">
    <source>
        <dbReference type="EMBL" id="KAF9641877.1"/>
    </source>
</evidence>
<reference evidence="1" key="1">
    <citation type="submission" date="2019-10" db="EMBL/GenBank/DDBJ databases">
        <authorList>
            <consortium name="DOE Joint Genome Institute"/>
            <person name="Kuo A."/>
            <person name="Miyauchi S."/>
            <person name="Kiss E."/>
            <person name="Drula E."/>
            <person name="Kohler A."/>
            <person name="Sanchez-Garcia M."/>
            <person name="Andreopoulos B."/>
            <person name="Barry K.W."/>
            <person name="Bonito G."/>
            <person name="Buee M."/>
            <person name="Carver A."/>
            <person name="Chen C."/>
            <person name="Cichocki N."/>
            <person name="Clum A."/>
            <person name="Culley D."/>
            <person name="Crous P.W."/>
            <person name="Fauchery L."/>
            <person name="Girlanda M."/>
            <person name="Hayes R."/>
            <person name="Keri Z."/>
            <person name="Labutti K."/>
            <person name="Lipzen A."/>
            <person name="Lombard V."/>
            <person name="Magnuson J."/>
            <person name="Maillard F."/>
            <person name="Morin E."/>
            <person name="Murat C."/>
            <person name="Nolan M."/>
            <person name="Ohm R."/>
            <person name="Pangilinan J."/>
            <person name="Pereira M."/>
            <person name="Perotto S."/>
            <person name="Peter M."/>
            <person name="Riley R."/>
            <person name="Sitrit Y."/>
            <person name="Stielow B."/>
            <person name="Szollosi G."/>
            <person name="Zifcakova L."/>
            <person name="Stursova M."/>
            <person name="Spatafora J.W."/>
            <person name="Tedersoo L."/>
            <person name="Vaario L.-M."/>
            <person name="Yamada A."/>
            <person name="Yan M."/>
            <person name="Wang P."/>
            <person name="Xu J."/>
            <person name="Bruns T."/>
            <person name="Baldrian P."/>
            <person name="Vilgalys R."/>
            <person name="Henrissat B."/>
            <person name="Grigoriev I.V."/>
            <person name="Hibbett D."/>
            <person name="Nagy L.G."/>
            <person name="Martin F.M."/>
        </authorList>
    </citation>
    <scope>NUCLEOTIDE SEQUENCE</scope>
    <source>
        <strain evidence="1">P2</strain>
    </source>
</reference>
<name>A0ACB6YX44_THEGA</name>
<keyword evidence="2" id="KW-1185">Reference proteome</keyword>
<protein>
    <submittedName>
        <fullName evidence="1">G-alpha-domain-containing protein</fullName>
    </submittedName>
</protein>
<gene>
    <name evidence="1" type="ORF">BDM02DRAFT_3066931</name>
</gene>
<proteinExistence type="predicted"/>
<feature type="non-terminal residue" evidence="1">
    <location>
        <position position="1"/>
    </location>
</feature>
<dbReference type="EMBL" id="MU119015">
    <property type="protein sequence ID" value="KAF9641877.1"/>
    <property type="molecule type" value="Genomic_DNA"/>
</dbReference>